<gene>
    <name evidence="2" type="ORF">CH341_12310</name>
</gene>
<organism evidence="2 3">
    <name type="scientific">Rhodoplanes roseus</name>
    <dbReference type="NCBI Taxonomy" id="29409"/>
    <lineage>
        <taxon>Bacteria</taxon>
        <taxon>Pseudomonadati</taxon>
        <taxon>Pseudomonadota</taxon>
        <taxon>Alphaproteobacteria</taxon>
        <taxon>Hyphomicrobiales</taxon>
        <taxon>Nitrobacteraceae</taxon>
        <taxon>Rhodoplanes</taxon>
    </lineage>
</organism>
<dbReference type="RefSeq" id="WP_111419332.1">
    <property type="nucleotide sequence ID" value="NZ_NPEX01000069.1"/>
</dbReference>
<dbReference type="PROSITE" id="PS51318">
    <property type="entry name" value="TAT"/>
    <property type="match status" value="1"/>
</dbReference>
<evidence type="ECO:0000259" key="1">
    <source>
        <dbReference type="Pfam" id="PF09084"/>
    </source>
</evidence>
<name>A0A327L0L9_9BRAD</name>
<evidence type="ECO:0000313" key="3">
    <source>
        <dbReference type="Proteomes" id="UP000249130"/>
    </source>
</evidence>
<dbReference type="SUPFAM" id="SSF53850">
    <property type="entry name" value="Periplasmic binding protein-like II"/>
    <property type="match status" value="1"/>
</dbReference>
<dbReference type="OrthoDB" id="8196780at2"/>
<protein>
    <recommendedName>
        <fullName evidence="1">SsuA/THI5-like domain-containing protein</fullName>
    </recommendedName>
</protein>
<feature type="domain" description="SsuA/THI5-like" evidence="1">
    <location>
        <begin position="49"/>
        <end position="256"/>
    </location>
</feature>
<sequence>MNPKRRTFLGGLGAVGAAATLGLPPRGASAATPVKLTLPWLPLGTYSYVFVAKRLGYFEKRGLDVTIDRGFGSTAVCVPVDQGQYDFGLVDLAVLAGCAGKGLDLTAIGGVWPRSPIGIFSHKELNITKPKDLEGQSIGFVTGGGEFQLWPAFVKATGIDASKIRIVSMDPAGLMRATADKQIKVVGNFFGSIAPTFWANKIDINAMFYEDFGVKMYSIVLACKKATLKNRPEVCKGVVEGLMEGLKFAYLNPEKAIDLHIESLKEFQGGSPATREVLMYGQEIGTSLGFVPSFKTKGLGWIDDDLVTATRDSVETYMGIKPVPPAAELVTNQFVGNVKLTDAEWTEVEARVRKFLPSTRG</sequence>
<keyword evidence="3" id="KW-1185">Reference proteome</keyword>
<proteinExistence type="predicted"/>
<dbReference type="InterPro" id="IPR006311">
    <property type="entry name" value="TAT_signal"/>
</dbReference>
<comment type="caution">
    <text evidence="2">The sequence shown here is derived from an EMBL/GenBank/DDBJ whole genome shotgun (WGS) entry which is preliminary data.</text>
</comment>
<reference evidence="2 3" key="1">
    <citation type="submission" date="2017-07" db="EMBL/GenBank/DDBJ databases">
        <title>Draft Genome Sequences of Select Purple Nonsulfur Bacteria.</title>
        <authorList>
            <person name="Lasarre B."/>
            <person name="Mckinlay J.B."/>
        </authorList>
    </citation>
    <scope>NUCLEOTIDE SEQUENCE [LARGE SCALE GENOMIC DNA]</scope>
    <source>
        <strain evidence="2 3">DSM 5909</strain>
    </source>
</reference>
<dbReference type="GO" id="GO:0009228">
    <property type="term" value="P:thiamine biosynthetic process"/>
    <property type="evidence" value="ECO:0007669"/>
    <property type="project" value="InterPro"/>
</dbReference>
<dbReference type="InterPro" id="IPR027939">
    <property type="entry name" value="NMT1/THI5"/>
</dbReference>
<dbReference type="PANTHER" id="PTHR31528">
    <property type="entry name" value="4-AMINO-5-HYDROXYMETHYL-2-METHYLPYRIMIDINE PHOSPHATE SYNTHASE THI11-RELATED"/>
    <property type="match status" value="1"/>
</dbReference>
<evidence type="ECO:0000313" key="2">
    <source>
        <dbReference type="EMBL" id="RAI43814.1"/>
    </source>
</evidence>
<dbReference type="Proteomes" id="UP000249130">
    <property type="component" value="Unassembled WGS sequence"/>
</dbReference>
<accession>A0A327L0L9</accession>
<dbReference type="Gene3D" id="3.40.190.10">
    <property type="entry name" value="Periplasmic binding protein-like II"/>
    <property type="match status" value="2"/>
</dbReference>
<dbReference type="EMBL" id="NPEX01000069">
    <property type="protein sequence ID" value="RAI43814.1"/>
    <property type="molecule type" value="Genomic_DNA"/>
</dbReference>
<dbReference type="PANTHER" id="PTHR31528:SF15">
    <property type="entry name" value="RIBOFLAVIN-BINDING PROTEIN RIBY"/>
    <property type="match status" value="1"/>
</dbReference>
<dbReference type="Pfam" id="PF09084">
    <property type="entry name" value="NMT1"/>
    <property type="match status" value="1"/>
</dbReference>
<dbReference type="InterPro" id="IPR015168">
    <property type="entry name" value="SsuA/THI5"/>
</dbReference>
<dbReference type="AlphaFoldDB" id="A0A327L0L9"/>